<keyword evidence="9" id="KW-1185">Reference proteome</keyword>
<keyword evidence="6" id="KW-0175">Coiled coil</keyword>
<proteinExistence type="inferred from homology"/>
<reference evidence="9" key="1">
    <citation type="submission" date="2014-09" db="EMBL/GenBank/DDBJ databases">
        <authorList>
            <person name="Mudge J."/>
            <person name="Ramaraj T."/>
            <person name="Lindquist I.E."/>
            <person name="Bharti A.K."/>
            <person name="Sundararajan A."/>
            <person name="Cameron C.T."/>
            <person name="Woodward J.E."/>
            <person name="May G.D."/>
            <person name="Brubaker C."/>
            <person name="Broadhvest J."/>
            <person name="Wilkins T.A."/>
        </authorList>
    </citation>
    <scope>NUCLEOTIDE SEQUENCE</scope>
    <source>
        <strain evidence="9">cv. AKA8401</strain>
    </source>
</reference>
<feature type="transmembrane region" description="Helical" evidence="7">
    <location>
        <begin position="293"/>
        <end position="313"/>
    </location>
</feature>
<dbReference type="AlphaFoldDB" id="A0A0B0NVR8"/>
<protein>
    <submittedName>
        <fullName evidence="8">Uncharacterized protein</fullName>
    </submittedName>
</protein>
<evidence type="ECO:0000313" key="8">
    <source>
        <dbReference type="EMBL" id="KHG15186.1"/>
    </source>
</evidence>
<evidence type="ECO:0000256" key="2">
    <source>
        <dbReference type="ARBA" id="ARBA00009074"/>
    </source>
</evidence>
<sequence length="431" mass="49002">MLLGASLSTLDRSSFVFFELYYLLRISREKKSGIEKPSILKTFHFKFSKTKGGVVEVSSQGRSDSGIESDLSSYEAACRNDSTLQQFDATLHQRTNDVIGTLAANMGVQALSFDSLKEVTGCVFETNQEVVKIILECQRDIWNNPDLFSLVEEYFDNTKKTLEFCTALQNCLKRARNNQLIIQLAVKNFEEEVGLQVGDDERKFVKTLEELRKFKAAEEPFTKEFFILFDSVRRQQELMLRKLVSRKRKLDKKMESLKTWRRVSNVLFVATFVSVLIFSVVAAAIAAPPVVTALAGAMAVPIGSVGKWCNWLWKRYENELQGQKELIIGMEIGSCITIYDMENIKVLISRLEIEMESLLHNADFAVREEDAVKLAINEIKGKLEAFMKTIEELGRQAENCSRDIRMARTVVLQKMMKRSGNSSTGDSPWEV</sequence>
<dbReference type="PANTHER" id="PTHR31113">
    <property type="entry name" value="UPF0496 PROTEIN 3-RELATED"/>
    <property type="match status" value="1"/>
</dbReference>
<dbReference type="Proteomes" id="UP000032142">
    <property type="component" value="Unassembled WGS sequence"/>
</dbReference>
<dbReference type="GO" id="GO:0016020">
    <property type="term" value="C:membrane"/>
    <property type="evidence" value="ECO:0007669"/>
    <property type="project" value="UniProtKB-SubCell"/>
</dbReference>
<evidence type="ECO:0000256" key="3">
    <source>
        <dbReference type="ARBA" id="ARBA00022692"/>
    </source>
</evidence>
<dbReference type="InterPro" id="IPR007749">
    <property type="entry name" value="DUF677"/>
</dbReference>
<keyword evidence="4 7" id="KW-1133">Transmembrane helix</keyword>
<evidence type="ECO:0000256" key="5">
    <source>
        <dbReference type="ARBA" id="ARBA00023136"/>
    </source>
</evidence>
<feature type="transmembrane region" description="Helical" evidence="7">
    <location>
        <begin position="263"/>
        <end position="287"/>
    </location>
</feature>
<gene>
    <name evidence="8" type="ORF">F383_03556</name>
</gene>
<evidence type="ECO:0000256" key="4">
    <source>
        <dbReference type="ARBA" id="ARBA00022989"/>
    </source>
</evidence>
<organism evidence="8 9">
    <name type="scientific">Gossypium arboreum</name>
    <name type="common">Tree cotton</name>
    <name type="synonym">Gossypium nanking</name>
    <dbReference type="NCBI Taxonomy" id="29729"/>
    <lineage>
        <taxon>Eukaryota</taxon>
        <taxon>Viridiplantae</taxon>
        <taxon>Streptophyta</taxon>
        <taxon>Embryophyta</taxon>
        <taxon>Tracheophyta</taxon>
        <taxon>Spermatophyta</taxon>
        <taxon>Magnoliopsida</taxon>
        <taxon>eudicotyledons</taxon>
        <taxon>Gunneridae</taxon>
        <taxon>Pentapetalae</taxon>
        <taxon>rosids</taxon>
        <taxon>malvids</taxon>
        <taxon>Malvales</taxon>
        <taxon>Malvaceae</taxon>
        <taxon>Malvoideae</taxon>
        <taxon>Gossypium</taxon>
    </lineage>
</organism>
<dbReference type="Pfam" id="PF05055">
    <property type="entry name" value="DUF677"/>
    <property type="match status" value="1"/>
</dbReference>
<name>A0A0B0NVR8_GOSAR</name>
<evidence type="ECO:0000313" key="9">
    <source>
        <dbReference type="Proteomes" id="UP000032142"/>
    </source>
</evidence>
<accession>A0A0B0NVR8</accession>
<keyword evidence="5 7" id="KW-0472">Membrane</keyword>
<comment type="subcellular location">
    <subcellularLocation>
        <location evidence="1">Membrane</location>
    </subcellularLocation>
</comment>
<feature type="coiled-coil region" evidence="6">
    <location>
        <begin position="341"/>
        <end position="403"/>
    </location>
</feature>
<comment type="similarity">
    <text evidence="2">Belongs to the UPF0496 family.</text>
</comment>
<evidence type="ECO:0000256" key="6">
    <source>
        <dbReference type="SAM" id="Coils"/>
    </source>
</evidence>
<evidence type="ECO:0000256" key="1">
    <source>
        <dbReference type="ARBA" id="ARBA00004370"/>
    </source>
</evidence>
<dbReference type="EMBL" id="KN403134">
    <property type="protein sequence ID" value="KHG15186.1"/>
    <property type="molecule type" value="Genomic_DNA"/>
</dbReference>
<keyword evidence="3 7" id="KW-0812">Transmembrane</keyword>
<evidence type="ECO:0000256" key="7">
    <source>
        <dbReference type="SAM" id="Phobius"/>
    </source>
</evidence>
<dbReference type="PANTHER" id="PTHR31113:SF32">
    <property type="entry name" value="UPF0496 PLANT-LIKE PROTEIN"/>
    <property type="match status" value="1"/>
</dbReference>